<dbReference type="Gene3D" id="1.20.5.4130">
    <property type="match status" value="1"/>
</dbReference>
<dbReference type="PRINTS" id="PR00364">
    <property type="entry name" value="DISEASERSIST"/>
</dbReference>
<organism evidence="11 12">
    <name type="scientific">Paspalum vaginatum</name>
    <name type="common">seashore paspalum</name>
    <dbReference type="NCBI Taxonomy" id="158149"/>
    <lineage>
        <taxon>Eukaryota</taxon>
        <taxon>Viridiplantae</taxon>
        <taxon>Streptophyta</taxon>
        <taxon>Embryophyta</taxon>
        <taxon>Tracheophyta</taxon>
        <taxon>Spermatophyta</taxon>
        <taxon>Magnoliopsida</taxon>
        <taxon>Liliopsida</taxon>
        <taxon>Poales</taxon>
        <taxon>Poaceae</taxon>
        <taxon>PACMAD clade</taxon>
        <taxon>Panicoideae</taxon>
        <taxon>Andropogonodae</taxon>
        <taxon>Paspaleae</taxon>
        <taxon>Paspalinae</taxon>
        <taxon>Paspalum</taxon>
    </lineage>
</organism>
<evidence type="ECO:0000259" key="8">
    <source>
        <dbReference type="Pfam" id="PF18052"/>
    </source>
</evidence>
<dbReference type="InterPro" id="IPR002182">
    <property type="entry name" value="NB-ARC"/>
</dbReference>
<gene>
    <name evidence="11" type="ORF">BS78_K334600</name>
</gene>
<feature type="domain" description="NB-ARC" evidence="7">
    <location>
        <begin position="195"/>
        <end position="346"/>
    </location>
</feature>
<keyword evidence="12" id="KW-1185">Reference proteome</keyword>
<feature type="domain" description="Disease resistance protein winged helix" evidence="9">
    <location>
        <begin position="441"/>
        <end position="513"/>
    </location>
</feature>
<keyword evidence="5" id="KW-0611">Plant defense</keyword>
<dbReference type="PANTHER" id="PTHR23155">
    <property type="entry name" value="DISEASE RESISTANCE PROTEIN RP"/>
    <property type="match status" value="1"/>
</dbReference>
<dbReference type="EMBL" id="MU629492">
    <property type="protein sequence ID" value="KAJ1256674.1"/>
    <property type="molecule type" value="Genomic_DNA"/>
</dbReference>
<dbReference type="InterPro" id="IPR044974">
    <property type="entry name" value="Disease_R_plants"/>
</dbReference>
<evidence type="ECO:0000259" key="10">
    <source>
        <dbReference type="Pfam" id="PF23598"/>
    </source>
</evidence>
<protein>
    <recommendedName>
        <fullName evidence="13">AAA+ ATPase domain-containing protein</fullName>
    </recommendedName>
</protein>
<dbReference type="InterPro" id="IPR027417">
    <property type="entry name" value="P-loop_NTPase"/>
</dbReference>
<keyword evidence="2" id="KW-0433">Leucine-rich repeat</keyword>
<dbReference type="InterPro" id="IPR042197">
    <property type="entry name" value="Apaf_helical"/>
</dbReference>
<dbReference type="Proteomes" id="UP001164776">
    <property type="component" value="Unassembled WGS sequence"/>
</dbReference>
<dbReference type="Pfam" id="PF23559">
    <property type="entry name" value="WHD_DRP"/>
    <property type="match status" value="1"/>
</dbReference>
<comment type="caution">
    <text evidence="11">The sequence shown here is derived from an EMBL/GenBank/DDBJ whole genome shotgun (WGS) entry which is preliminary data.</text>
</comment>
<evidence type="ECO:0000256" key="3">
    <source>
        <dbReference type="ARBA" id="ARBA00022737"/>
    </source>
</evidence>
<reference evidence="11 12" key="1">
    <citation type="submission" date="2022-10" db="EMBL/GenBank/DDBJ databases">
        <title>WGS assembly of Paspalum vaginatum 540-79.</title>
        <authorList>
            <person name="Sun G."/>
            <person name="Wase N."/>
            <person name="Shu S."/>
            <person name="Jenkins J."/>
            <person name="Zhou B."/>
            <person name="Torres-Rodriguez J."/>
            <person name="Chen C."/>
            <person name="Sandor L."/>
            <person name="Plott C."/>
            <person name="Yoshinga Y."/>
            <person name="Daum C."/>
            <person name="Qi P."/>
            <person name="Barry K."/>
            <person name="Lipzen A."/>
            <person name="Berry L."/>
            <person name="Pedersen C."/>
            <person name="Gottilla T."/>
            <person name="Foltz A."/>
            <person name="Yu H."/>
            <person name="O'Malley R."/>
            <person name="Zhang C."/>
            <person name="Devos K."/>
            <person name="Sigmon B."/>
            <person name="Yu B."/>
            <person name="Obata T."/>
            <person name="Schmutz J."/>
            <person name="Schnable J."/>
        </authorList>
    </citation>
    <scope>NUCLEOTIDE SEQUENCE [LARGE SCALE GENOMIC DNA]</scope>
    <source>
        <strain evidence="12">cv. 540-79</strain>
    </source>
</reference>
<dbReference type="SUPFAM" id="SSF52058">
    <property type="entry name" value="L domain-like"/>
    <property type="match status" value="1"/>
</dbReference>
<dbReference type="Gene3D" id="3.40.50.300">
    <property type="entry name" value="P-loop containing nucleotide triphosphate hydrolases"/>
    <property type="match status" value="1"/>
</dbReference>
<evidence type="ECO:0000313" key="12">
    <source>
        <dbReference type="Proteomes" id="UP001164776"/>
    </source>
</evidence>
<dbReference type="OrthoDB" id="693948at2759"/>
<evidence type="ECO:0000256" key="2">
    <source>
        <dbReference type="ARBA" id="ARBA00022614"/>
    </source>
</evidence>
<evidence type="ECO:0000313" key="11">
    <source>
        <dbReference type="EMBL" id="KAJ1256674.1"/>
    </source>
</evidence>
<dbReference type="AlphaFoldDB" id="A0A9W8CEP8"/>
<dbReference type="InterPro" id="IPR055414">
    <property type="entry name" value="LRR_R13L4/SHOC2-like"/>
</dbReference>
<sequence>MADLVMGAMGSLIPKLGELLKEEYDLQTGVKDRITMLTKELEGAQVALHKVAQVPRDQLDEQVKLWAREVRELSYDMEDVIDKYLVRVQQGSSDPVKKERLLRRLGDKMTNLFKKSKARHEIGGAVKDIMTHLDEVTKRCQRFKVDDIVVKPTAASTVDPRLAAMYSKVENLVAIDKSSSELISMLQTTQHLGGKSPKMKIVSVVGVGGLGKTTLAKAVYDQLKGDFNCRAFVPVGRNPDLKKVFKGILIELDKERYKQFNFGLFDEVHQFINELRDFLLQNKRYFIVIDDIWEIQSWDIIKLAFDDDDNCGGRVIITTRKLEVATKASEVYKLPPLPYDSSRELFYARMYHKGSHVGSHQPDEITDKILKKCGGIPLAIIAMSSLLVGKPKDKWSEIFKTIGFGRRDSEESENTTMKILSFSYYDLPLHLRTCLLYLSAFPEDSVIPKTPLIWMWIAEGFIREEKGIWLYEVGERYFNDLANRSLIQVVEEDEYTYDVQSYCRVHDIVLDFIRSMSHEENFFTISDNDQDTPLHNNARRLAHHNRTMGYTHQAYHSDGMRAVRSFSAQRCAIESWVPLSSFTLLRVLAIENCNPTYGCRISVEHIGHLHHLRYLSLSGTEIDKVPEEIRALRFLQTLDLSGSSIEEAPSSNSFPTQLVCLRISYRGLNADDAMPARWLERLTSLEELFIFVRWRMKELGSLRELRVLIGYIFGDDEESERYFMESICHLDKLQHLVMFATFGTPRWKGAGLVLPRHLRKFCLSDVWLVKLPSCINPSALPYLSHLDLILDDMDDQDLKILGSLPELYFLGLGIRRCSAAIISNVSDGNNACYFPKLSRCRLRWSMFLFLANEEDTKKRVSFHLWDGQSDIDVPFGSNAASDDGNKLEDSILVNQGTAAATRFMPSLQDLRFDVDGKAAEDHRYCDNLGLEYLSSLRKIRARISGPKLQKVEEALRRAVDRHPNRPALSIK</sequence>
<dbReference type="InterPro" id="IPR041118">
    <property type="entry name" value="Rx_N"/>
</dbReference>
<evidence type="ECO:0000256" key="6">
    <source>
        <dbReference type="ARBA" id="ARBA00023054"/>
    </source>
</evidence>
<dbReference type="Pfam" id="PF18052">
    <property type="entry name" value="Rx_N"/>
    <property type="match status" value="1"/>
</dbReference>
<keyword evidence="3" id="KW-0677">Repeat</keyword>
<evidence type="ECO:0008006" key="13">
    <source>
        <dbReference type="Google" id="ProtNLM"/>
    </source>
</evidence>
<feature type="domain" description="Disease resistance N-terminal" evidence="8">
    <location>
        <begin position="8"/>
        <end position="97"/>
    </location>
</feature>
<dbReference type="GO" id="GO:0042742">
    <property type="term" value="P:defense response to bacterium"/>
    <property type="evidence" value="ECO:0007669"/>
    <property type="project" value="UniProtKB-ARBA"/>
</dbReference>
<evidence type="ECO:0000259" key="7">
    <source>
        <dbReference type="Pfam" id="PF00931"/>
    </source>
</evidence>
<proteinExistence type="inferred from homology"/>
<comment type="similarity">
    <text evidence="1">Belongs to the disease resistance NB-LRR family.</text>
</comment>
<evidence type="ECO:0000256" key="4">
    <source>
        <dbReference type="ARBA" id="ARBA00022741"/>
    </source>
</evidence>
<dbReference type="GO" id="GO:0009626">
    <property type="term" value="P:plant-type hypersensitive response"/>
    <property type="evidence" value="ECO:0007669"/>
    <property type="project" value="UniProtKB-ARBA"/>
</dbReference>
<dbReference type="InterPro" id="IPR032675">
    <property type="entry name" value="LRR_dom_sf"/>
</dbReference>
<dbReference type="GO" id="GO:0043531">
    <property type="term" value="F:ADP binding"/>
    <property type="evidence" value="ECO:0007669"/>
    <property type="project" value="InterPro"/>
</dbReference>
<evidence type="ECO:0000256" key="5">
    <source>
        <dbReference type="ARBA" id="ARBA00022821"/>
    </source>
</evidence>
<evidence type="ECO:0000259" key="9">
    <source>
        <dbReference type="Pfam" id="PF23559"/>
    </source>
</evidence>
<dbReference type="Pfam" id="PF23598">
    <property type="entry name" value="LRR_14"/>
    <property type="match status" value="1"/>
</dbReference>
<dbReference type="FunFam" id="1.10.10.10:FF:000322">
    <property type="entry name" value="Probable disease resistance protein At1g63360"/>
    <property type="match status" value="1"/>
</dbReference>
<keyword evidence="6" id="KW-0175">Coiled coil</keyword>
<dbReference type="Gene3D" id="3.80.10.10">
    <property type="entry name" value="Ribonuclease Inhibitor"/>
    <property type="match status" value="1"/>
</dbReference>
<dbReference type="InterPro" id="IPR038005">
    <property type="entry name" value="RX-like_CC"/>
</dbReference>
<dbReference type="SUPFAM" id="SSF52540">
    <property type="entry name" value="P-loop containing nucleoside triphosphate hydrolases"/>
    <property type="match status" value="1"/>
</dbReference>
<evidence type="ECO:0000256" key="1">
    <source>
        <dbReference type="ARBA" id="ARBA00008894"/>
    </source>
</evidence>
<dbReference type="InterPro" id="IPR058922">
    <property type="entry name" value="WHD_DRP"/>
</dbReference>
<dbReference type="PANTHER" id="PTHR23155:SF1116">
    <property type="entry name" value="OS12G0273300 PROTEIN"/>
    <property type="match status" value="1"/>
</dbReference>
<feature type="domain" description="Disease resistance R13L4/SHOC-2-like LRR" evidence="10">
    <location>
        <begin position="563"/>
        <end position="968"/>
    </location>
</feature>
<dbReference type="InterPro" id="IPR036388">
    <property type="entry name" value="WH-like_DNA-bd_sf"/>
</dbReference>
<dbReference type="GO" id="GO:0002758">
    <property type="term" value="P:innate immune response-activating signaling pathway"/>
    <property type="evidence" value="ECO:0007669"/>
    <property type="project" value="UniProtKB-ARBA"/>
</dbReference>
<dbReference type="CDD" id="cd14798">
    <property type="entry name" value="RX-CC_like"/>
    <property type="match status" value="1"/>
</dbReference>
<dbReference type="Gene3D" id="1.10.10.10">
    <property type="entry name" value="Winged helix-like DNA-binding domain superfamily/Winged helix DNA-binding domain"/>
    <property type="match status" value="1"/>
</dbReference>
<accession>A0A9W8CEP8</accession>
<keyword evidence="4" id="KW-0547">Nucleotide-binding</keyword>
<dbReference type="Pfam" id="PF00931">
    <property type="entry name" value="NB-ARC"/>
    <property type="match status" value="1"/>
</dbReference>
<name>A0A9W8CEP8_9POAL</name>
<dbReference type="Gene3D" id="1.10.8.430">
    <property type="entry name" value="Helical domain of apoptotic protease-activating factors"/>
    <property type="match status" value="1"/>
</dbReference>